<feature type="compositionally biased region" description="Low complexity" evidence="9">
    <location>
        <begin position="542"/>
        <end position="587"/>
    </location>
</feature>
<feature type="compositionally biased region" description="Polar residues" evidence="9">
    <location>
        <begin position="455"/>
        <end position="464"/>
    </location>
</feature>
<dbReference type="Gene3D" id="2.60.120.10">
    <property type="entry name" value="Jelly Rolls"/>
    <property type="match status" value="1"/>
</dbReference>
<evidence type="ECO:0000256" key="10">
    <source>
        <dbReference type="SAM" id="Phobius"/>
    </source>
</evidence>
<evidence type="ECO:0000256" key="8">
    <source>
        <dbReference type="ARBA" id="ARBA00023303"/>
    </source>
</evidence>
<evidence type="ECO:0000256" key="4">
    <source>
        <dbReference type="ARBA" id="ARBA00022989"/>
    </source>
</evidence>
<evidence type="ECO:0000313" key="12">
    <source>
        <dbReference type="EMBL" id="KAK8785904.1"/>
    </source>
</evidence>
<dbReference type="SUPFAM" id="SSF51206">
    <property type="entry name" value="cAMP-binding domain-like"/>
    <property type="match status" value="1"/>
</dbReference>
<feature type="region of interest" description="Disordered" evidence="9">
    <location>
        <begin position="745"/>
        <end position="775"/>
    </location>
</feature>
<dbReference type="InterPro" id="IPR018490">
    <property type="entry name" value="cNMP-bd_dom_sf"/>
</dbReference>
<evidence type="ECO:0000256" key="5">
    <source>
        <dbReference type="ARBA" id="ARBA00023065"/>
    </source>
</evidence>
<evidence type="ECO:0000256" key="7">
    <source>
        <dbReference type="ARBA" id="ARBA00023286"/>
    </source>
</evidence>
<feature type="compositionally biased region" description="Low complexity" evidence="9">
    <location>
        <begin position="686"/>
        <end position="697"/>
    </location>
</feature>
<dbReference type="CDD" id="cd00038">
    <property type="entry name" value="CAP_ED"/>
    <property type="match status" value="1"/>
</dbReference>
<dbReference type="EMBL" id="JARKHS020003220">
    <property type="protein sequence ID" value="KAK8785904.1"/>
    <property type="molecule type" value="Genomic_DNA"/>
</dbReference>
<dbReference type="Pfam" id="PF00520">
    <property type="entry name" value="Ion_trans"/>
    <property type="match status" value="1"/>
</dbReference>
<evidence type="ECO:0000256" key="3">
    <source>
        <dbReference type="ARBA" id="ARBA00022692"/>
    </source>
</evidence>
<dbReference type="InterPro" id="IPR050866">
    <property type="entry name" value="CNG_cation_channel"/>
</dbReference>
<evidence type="ECO:0000256" key="1">
    <source>
        <dbReference type="ARBA" id="ARBA00004141"/>
    </source>
</evidence>
<keyword evidence="8" id="KW-0407">Ion channel</keyword>
<feature type="compositionally biased region" description="Basic and acidic residues" evidence="9">
    <location>
        <begin position="378"/>
        <end position="390"/>
    </location>
</feature>
<dbReference type="PANTHER" id="PTHR45638:SF7">
    <property type="entry name" value="CYCLIC NUCLEOTIDE-GATED ION CHANNEL-LIKE, ISOFORM E"/>
    <property type="match status" value="1"/>
</dbReference>
<feature type="compositionally biased region" description="Basic and acidic residues" evidence="9">
    <location>
        <begin position="607"/>
        <end position="617"/>
    </location>
</feature>
<sequence length="1399" mass="152897">MGVINPDENALFVWLWILTWFVADSFADLVYLLDIVVQFRTGYLEQGLMVCEARKLAGHYMRSKPFLMDLLALTPLDLLQFQIGIAPLLRFPRFIKVYRCYRFYYMVESRTIYPNLWRVVNLIHILLLLSHWFGCFYYMLSEFENYDGDWTYHKPDSPEWKALGRKYLASLYWSTLTLTTIGDLVTPSSNLQGRMQGGGDINSALGCLPDKLKTELALHVNLKTLKKVTIFQECQPEFLHDLVLKMRAYIFTPGDLICRKGEVAREMFIIADGILEVIRRFHSRQDSQGGQALKGLVTSISCIKGEEELADLAKRPPALKNTGPSLTPTANQETSSSPAQPIGAGLPLLTRIKMLREAEKAAKSSAPAETPSKPFHATSDRGGVHSRRELYSQQDRSPSRLEPTAHSSLLERRRLSRLQGSVSSEAAGRSTDKAAATPRKSLADALHRLMPGDSSAKQTPTVTLQVHPPPSDSAADAVSNQNIPLLKRVLLLKAMEEKKEKETKLQTTAPPTASLSVAAADKPSASSSSVVSTKLSPPRPDTLSLSPSESTSPQAATAAPAQASSATRTQPAPSAAAGAGTKAAPRALSPKFELEDEVFRSPSPKSEPCESKPRLTHDGAGGVPAADRRGSAYKTAAVTNAAVLDPQVSVFSMSQQRTGGGLDTLEEAQHSSAESGSLDIQKEAQQHQPQQQPLQQPDVTARLGPPPGPTAFPQQSFRSRLWSRNTLEGHAARRSLLQRMEAVELDSTDAGSYQAAPRRPPPPSSRAQPNGGPARGRIRKVIIEGPSPENGLEQCLVSELLTQEDGIEQYVAAAMKHIKSAFKTYLHETQDELRNKIALLEDDLKRKDAVICDLQRKLLIREQELSRLEREVSYLEEVSSLSDTSLSWSDEDDLMLTPQRFAFIDSLPCVRRQVAASRLKPEDLWKLEFPASQDHSKATSVDLSLSMSKMSSGGSCTTLPDLAVPFSPPVRSGSATSPLLTYPRPPTSTNSDDWEVQMLVEEFEKKVQEEQQGGGSRRHSSYDPLSWSRALSMNLTHGVDPHARHTTTTSSPFSSQDEGRRRRLRRKHSLRDDRLLRSLAAGRQAGTTATDSRPKLTRFASLDMPRYHRQQKLLLQNHYGDEPGDAGGFPESSSSDHLRSSTSRAALKRRAFWQSRQRHNTFFAGQPLGNDKQKLLGAWRSLDEECEPEDDHLRLQETSFSNECLWQPPPASPQRAQTTITTSGAGSAVLKKQASTSSVASFSHMAGWPSTPCLPTIKEDIGPGAAGGVGSAHPDAARAPLKLSSSGSRSYSENCLAEADVGSSTPQLSLTRRSSSSGAGGTSSSGSSTETTIQEAVSSSPQQKQQQQQQCISSTRTTVAMTETIARSTGGLTTVSAVQGKADSVAISIPDTEPIWSLP</sequence>
<feature type="region of interest" description="Disordered" evidence="9">
    <location>
        <begin position="358"/>
        <end position="438"/>
    </location>
</feature>
<feature type="region of interest" description="Disordered" evidence="9">
    <location>
        <begin position="501"/>
        <end position="628"/>
    </location>
</feature>
<dbReference type="GO" id="GO:0005221">
    <property type="term" value="F:intracellularly cyclic nucleotide-activated monoatomic cation channel activity"/>
    <property type="evidence" value="ECO:0007669"/>
    <property type="project" value="InterPro"/>
</dbReference>
<keyword evidence="6 10" id="KW-0472">Membrane</keyword>
<gene>
    <name evidence="12" type="ORF">V5799_007729</name>
</gene>
<keyword evidence="5" id="KW-0406">Ion transport</keyword>
<feature type="compositionally biased region" description="Polar residues" evidence="9">
    <location>
        <begin position="1046"/>
        <end position="1056"/>
    </location>
</feature>
<feature type="region of interest" description="Disordered" evidence="9">
    <location>
        <begin position="653"/>
        <end position="719"/>
    </location>
</feature>
<dbReference type="Gene3D" id="1.10.287.70">
    <property type="match status" value="1"/>
</dbReference>
<dbReference type="Proteomes" id="UP001321473">
    <property type="component" value="Unassembled WGS sequence"/>
</dbReference>
<feature type="region of interest" description="Disordered" evidence="9">
    <location>
        <begin position="451"/>
        <end position="479"/>
    </location>
</feature>
<evidence type="ECO:0000259" key="11">
    <source>
        <dbReference type="PROSITE" id="PS50042"/>
    </source>
</evidence>
<feature type="compositionally biased region" description="Low complexity" evidence="9">
    <location>
        <begin position="516"/>
        <end position="532"/>
    </location>
</feature>
<feature type="compositionally biased region" description="Polar residues" evidence="9">
    <location>
        <begin position="506"/>
        <end position="515"/>
    </location>
</feature>
<dbReference type="SUPFAM" id="SSF81324">
    <property type="entry name" value="Voltage-gated potassium channels"/>
    <property type="match status" value="1"/>
</dbReference>
<dbReference type="InterPro" id="IPR005821">
    <property type="entry name" value="Ion_trans_dom"/>
</dbReference>
<feature type="transmembrane region" description="Helical" evidence="10">
    <location>
        <begin position="119"/>
        <end position="140"/>
    </location>
</feature>
<feature type="compositionally biased region" description="Low complexity" evidence="9">
    <location>
        <begin position="1324"/>
        <end position="1351"/>
    </location>
</feature>
<dbReference type="InterPro" id="IPR000595">
    <property type="entry name" value="cNMP-bd_dom"/>
</dbReference>
<feature type="compositionally biased region" description="Low complexity" evidence="9">
    <location>
        <begin position="363"/>
        <end position="374"/>
    </location>
</feature>
<feature type="region of interest" description="Disordered" evidence="9">
    <location>
        <begin position="969"/>
        <end position="992"/>
    </location>
</feature>
<proteinExistence type="predicted"/>
<feature type="domain" description="Cyclic nucleotide-binding" evidence="11">
    <location>
        <begin position="230"/>
        <end position="280"/>
    </location>
</feature>
<dbReference type="PANTHER" id="PTHR45638">
    <property type="entry name" value="CYCLIC NUCLEOTIDE-GATED CATION CHANNEL SUBUNIT A"/>
    <property type="match status" value="1"/>
</dbReference>
<evidence type="ECO:0000256" key="2">
    <source>
        <dbReference type="ARBA" id="ARBA00022448"/>
    </source>
</evidence>
<keyword evidence="7" id="KW-1071">Ligand-gated ion channel</keyword>
<feature type="region of interest" description="Disordered" evidence="9">
    <location>
        <begin position="1264"/>
        <end position="1351"/>
    </location>
</feature>
<dbReference type="PROSITE" id="PS50042">
    <property type="entry name" value="CNMP_BINDING_3"/>
    <property type="match status" value="1"/>
</dbReference>
<organism evidence="12 13">
    <name type="scientific">Amblyomma americanum</name>
    <name type="common">Lone star tick</name>
    <dbReference type="NCBI Taxonomy" id="6943"/>
    <lineage>
        <taxon>Eukaryota</taxon>
        <taxon>Metazoa</taxon>
        <taxon>Ecdysozoa</taxon>
        <taxon>Arthropoda</taxon>
        <taxon>Chelicerata</taxon>
        <taxon>Arachnida</taxon>
        <taxon>Acari</taxon>
        <taxon>Parasitiformes</taxon>
        <taxon>Ixodida</taxon>
        <taxon>Ixodoidea</taxon>
        <taxon>Ixodidae</taxon>
        <taxon>Amblyomminae</taxon>
        <taxon>Amblyomma</taxon>
    </lineage>
</organism>
<reference evidence="12 13" key="1">
    <citation type="journal article" date="2023" name="Arcadia Sci">
        <title>De novo assembly of a long-read Amblyomma americanum tick genome.</title>
        <authorList>
            <person name="Chou S."/>
            <person name="Poskanzer K.E."/>
            <person name="Rollins M."/>
            <person name="Thuy-Boun P.S."/>
        </authorList>
    </citation>
    <scope>NUCLEOTIDE SEQUENCE [LARGE SCALE GENOMIC DNA]</scope>
    <source>
        <strain evidence="12">F_SG_1</strain>
        <tissue evidence="12">Salivary glands</tissue>
    </source>
</reference>
<dbReference type="PROSITE" id="PS00888">
    <property type="entry name" value="CNMP_BINDING_1"/>
    <property type="match status" value="1"/>
</dbReference>
<comment type="caution">
    <text evidence="12">The sequence shown here is derived from an EMBL/GenBank/DDBJ whole genome shotgun (WGS) entry which is preliminary data.</text>
</comment>
<feature type="region of interest" description="Disordered" evidence="9">
    <location>
        <begin position="313"/>
        <end position="344"/>
    </location>
</feature>
<keyword evidence="13" id="KW-1185">Reference proteome</keyword>
<evidence type="ECO:0000313" key="13">
    <source>
        <dbReference type="Proteomes" id="UP001321473"/>
    </source>
</evidence>
<feature type="transmembrane region" description="Helical" evidence="10">
    <location>
        <begin position="12"/>
        <end position="33"/>
    </location>
</feature>
<dbReference type="InterPro" id="IPR014710">
    <property type="entry name" value="RmlC-like_jellyroll"/>
</dbReference>
<keyword evidence="2" id="KW-0813">Transport</keyword>
<keyword evidence="4 10" id="KW-1133">Transmembrane helix</keyword>
<feature type="compositionally biased region" description="Low complexity" evidence="9">
    <location>
        <begin position="1303"/>
        <end position="1317"/>
    </location>
</feature>
<feature type="compositionally biased region" description="Polar residues" evidence="9">
    <location>
        <begin position="322"/>
        <end position="339"/>
    </location>
</feature>
<feature type="region of interest" description="Disordered" evidence="9">
    <location>
        <begin position="1039"/>
        <end position="1103"/>
    </location>
</feature>
<accession>A0AAQ4FF56</accession>
<keyword evidence="3 10" id="KW-0812">Transmembrane</keyword>
<dbReference type="GO" id="GO:0016020">
    <property type="term" value="C:membrane"/>
    <property type="evidence" value="ECO:0007669"/>
    <property type="project" value="UniProtKB-SubCell"/>
</dbReference>
<evidence type="ECO:0000256" key="9">
    <source>
        <dbReference type="SAM" id="MobiDB-lite"/>
    </source>
</evidence>
<comment type="subcellular location">
    <subcellularLocation>
        <location evidence="1">Membrane</location>
        <topology evidence="1">Multi-pass membrane protein</topology>
    </subcellularLocation>
</comment>
<protein>
    <recommendedName>
        <fullName evidence="11">Cyclic nucleotide-binding domain-containing protein</fullName>
    </recommendedName>
</protein>
<dbReference type="InterPro" id="IPR018488">
    <property type="entry name" value="cNMP-bd_CS"/>
</dbReference>
<name>A0AAQ4FF56_AMBAM</name>
<feature type="region of interest" description="Disordered" evidence="9">
    <location>
        <begin position="1118"/>
        <end position="1141"/>
    </location>
</feature>
<dbReference type="GO" id="GO:0044877">
    <property type="term" value="F:protein-containing complex binding"/>
    <property type="evidence" value="ECO:0007669"/>
    <property type="project" value="TreeGrafter"/>
</dbReference>
<evidence type="ECO:0000256" key="6">
    <source>
        <dbReference type="ARBA" id="ARBA00023136"/>
    </source>
</evidence>